<dbReference type="SUPFAM" id="SSF69786">
    <property type="entry name" value="YggU-like"/>
    <property type="match status" value="1"/>
</dbReference>
<name>A0A7K1KQX6_9BACT</name>
<dbReference type="HAMAP" id="MF_00634">
    <property type="entry name" value="UPF0235"/>
    <property type="match status" value="1"/>
</dbReference>
<evidence type="ECO:0000256" key="2">
    <source>
        <dbReference type="HAMAP-Rule" id="MF_00634"/>
    </source>
</evidence>
<dbReference type="InterPro" id="IPR003746">
    <property type="entry name" value="DUF167"/>
</dbReference>
<accession>A0A7K1KQX6</accession>
<comment type="similarity">
    <text evidence="1 2">Belongs to the UPF0235 family.</text>
</comment>
<dbReference type="Pfam" id="PF02594">
    <property type="entry name" value="DUF167"/>
    <property type="match status" value="1"/>
</dbReference>
<dbReference type="PANTHER" id="PTHR13420:SF7">
    <property type="entry name" value="UPF0235 PROTEIN C15ORF40"/>
    <property type="match status" value="1"/>
</dbReference>
<protein>
    <recommendedName>
        <fullName evidence="2">UPF0235 protein GKC30_12065</fullName>
    </recommendedName>
</protein>
<sequence length="102" mass="10807">MSLPEFVSRCGGGWRIAVWVQPGASRSEVVGVYQQCVRIRLCAPAVDNKANKALVAFVADALKVKKGQVSIESGRSARRKTLALDAAAAPDWIGLSPAGCPR</sequence>
<evidence type="ECO:0000256" key="1">
    <source>
        <dbReference type="ARBA" id="ARBA00010364"/>
    </source>
</evidence>
<dbReference type="Proteomes" id="UP000461162">
    <property type="component" value="Unassembled WGS sequence"/>
</dbReference>
<organism evidence="3 4">
    <name type="scientific">Pseudodesulfovibrio alkaliphilus</name>
    <dbReference type="NCBI Taxonomy" id="2661613"/>
    <lineage>
        <taxon>Bacteria</taxon>
        <taxon>Pseudomonadati</taxon>
        <taxon>Thermodesulfobacteriota</taxon>
        <taxon>Desulfovibrionia</taxon>
        <taxon>Desulfovibrionales</taxon>
        <taxon>Desulfovibrionaceae</taxon>
    </lineage>
</organism>
<keyword evidence="4" id="KW-1185">Reference proteome</keyword>
<reference evidence="3 4" key="1">
    <citation type="submission" date="2019-11" db="EMBL/GenBank/DDBJ databases">
        <title>Pseudodesulfovibrio alkaliphilus, sp. nov., an alkaliphilic sulfate-reducing bacteria from mud volcano of Taman peninsula, Russia.</title>
        <authorList>
            <person name="Frolova A."/>
            <person name="Merkel A.Y."/>
            <person name="Slobodkin A.I."/>
        </authorList>
    </citation>
    <scope>NUCLEOTIDE SEQUENCE [LARGE SCALE GENOMIC DNA]</scope>
    <source>
        <strain evidence="3 4">F-1</strain>
    </source>
</reference>
<proteinExistence type="inferred from homology"/>
<dbReference type="InterPro" id="IPR036591">
    <property type="entry name" value="YggU-like_sf"/>
</dbReference>
<dbReference type="NCBIfam" id="TIGR00251">
    <property type="entry name" value="DUF167 family protein"/>
    <property type="match status" value="1"/>
</dbReference>
<dbReference type="Gene3D" id="3.30.1200.10">
    <property type="entry name" value="YggU-like"/>
    <property type="match status" value="1"/>
</dbReference>
<dbReference type="GO" id="GO:0005737">
    <property type="term" value="C:cytoplasm"/>
    <property type="evidence" value="ECO:0007669"/>
    <property type="project" value="TreeGrafter"/>
</dbReference>
<evidence type="ECO:0000313" key="3">
    <source>
        <dbReference type="EMBL" id="MUM78370.1"/>
    </source>
</evidence>
<dbReference type="EMBL" id="WODC01000008">
    <property type="protein sequence ID" value="MUM78370.1"/>
    <property type="molecule type" value="Genomic_DNA"/>
</dbReference>
<evidence type="ECO:0000313" key="4">
    <source>
        <dbReference type="Proteomes" id="UP000461162"/>
    </source>
</evidence>
<dbReference type="AlphaFoldDB" id="A0A7K1KQX6"/>
<dbReference type="PANTHER" id="PTHR13420">
    <property type="entry name" value="UPF0235 PROTEIN C15ORF40"/>
    <property type="match status" value="1"/>
</dbReference>
<dbReference type="SMART" id="SM01152">
    <property type="entry name" value="DUF167"/>
    <property type="match status" value="1"/>
</dbReference>
<comment type="caution">
    <text evidence="3">The sequence shown here is derived from an EMBL/GenBank/DDBJ whole genome shotgun (WGS) entry which is preliminary data.</text>
</comment>
<gene>
    <name evidence="3" type="ORF">GKC30_12065</name>
</gene>